<organism evidence="2 3">
    <name type="scientific">Litoribrevibacter albus</name>
    <dbReference type="NCBI Taxonomy" id="1473156"/>
    <lineage>
        <taxon>Bacteria</taxon>
        <taxon>Pseudomonadati</taxon>
        <taxon>Pseudomonadota</taxon>
        <taxon>Gammaproteobacteria</taxon>
        <taxon>Oceanospirillales</taxon>
        <taxon>Oceanospirillaceae</taxon>
        <taxon>Litoribrevibacter</taxon>
    </lineage>
</organism>
<evidence type="ECO:0000256" key="1">
    <source>
        <dbReference type="SAM" id="Phobius"/>
    </source>
</evidence>
<reference evidence="2" key="1">
    <citation type="journal article" date="2014" name="Int. J. Syst. Evol. Microbiol.">
        <title>Complete genome sequence of Corynebacterium casei LMG S-19264T (=DSM 44701T), isolated from a smear-ripened cheese.</title>
        <authorList>
            <consortium name="US DOE Joint Genome Institute (JGI-PGF)"/>
            <person name="Walter F."/>
            <person name="Albersmeier A."/>
            <person name="Kalinowski J."/>
            <person name="Ruckert C."/>
        </authorList>
    </citation>
    <scope>NUCLEOTIDE SEQUENCE</scope>
    <source>
        <strain evidence="2">NBRC 110071</strain>
    </source>
</reference>
<evidence type="ECO:0000313" key="3">
    <source>
        <dbReference type="Proteomes" id="UP001161389"/>
    </source>
</evidence>
<dbReference type="AlphaFoldDB" id="A0AA37S7K2"/>
<feature type="transmembrane region" description="Helical" evidence="1">
    <location>
        <begin position="15"/>
        <end position="41"/>
    </location>
</feature>
<feature type="transmembrane region" description="Helical" evidence="1">
    <location>
        <begin position="146"/>
        <end position="167"/>
    </location>
</feature>
<feature type="transmembrane region" description="Helical" evidence="1">
    <location>
        <begin position="91"/>
        <end position="111"/>
    </location>
</feature>
<proteinExistence type="predicted"/>
<keyword evidence="1" id="KW-0812">Transmembrane</keyword>
<keyword evidence="3" id="KW-1185">Reference proteome</keyword>
<keyword evidence="1" id="KW-1133">Transmembrane helix</keyword>
<evidence type="ECO:0008006" key="4">
    <source>
        <dbReference type="Google" id="ProtNLM"/>
    </source>
</evidence>
<keyword evidence="1" id="KW-0472">Membrane</keyword>
<feature type="transmembrane region" description="Helical" evidence="1">
    <location>
        <begin position="70"/>
        <end position="86"/>
    </location>
</feature>
<dbReference type="RefSeq" id="WP_284379795.1">
    <property type="nucleotide sequence ID" value="NZ_BSNM01000006.1"/>
</dbReference>
<feature type="transmembrane region" description="Helical" evidence="1">
    <location>
        <begin position="214"/>
        <end position="234"/>
    </location>
</feature>
<feature type="transmembrane region" description="Helical" evidence="1">
    <location>
        <begin position="188"/>
        <end position="208"/>
    </location>
</feature>
<dbReference type="EMBL" id="BSNM01000006">
    <property type="protein sequence ID" value="GLQ30645.1"/>
    <property type="molecule type" value="Genomic_DNA"/>
</dbReference>
<name>A0AA37S7K2_9GAMM</name>
<accession>A0AA37S7K2</accession>
<comment type="caution">
    <text evidence="2">The sequence shown here is derived from an EMBL/GenBank/DDBJ whole genome shotgun (WGS) entry which is preliminary data.</text>
</comment>
<reference evidence="2" key="2">
    <citation type="submission" date="2023-01" db="EMBL/GenBank/DDBJ databases">
        <title>Draft genome sequence of Litoribrevibacter albus strain NBRC 110071.</title>
        <authorList>
            <person name="Sun Q."/>
            <person name="Mori K."/>
        </authorList>
    </citation>
    <scope>NUCLEOTIDE SEQUENCE</scope>
    <source>
        <strain evidence="2">NBRC 110071</strain>
    </source>
</reference>
<dbReference type="Proteomes" id="UP001161389">
    <property type="component" value="Unassembled WGS sequence"/>
</dbReference>
<gene>
    <name evidence="2" type="ORF">GCM10007876_11230</name>
</gene>
<feature type="transmembrane region" description="Helical" evidence="1">
    <location>
        <begin position="246"/>
        <end position="268"/>
    </location>
</feature>
<protein>
    <recommendedName>
        <fullName evidence="4">DUF2232 domain-containing protein</fullName>
    </recommendedName>
</protein>
<evidence type="ECO:0000313" key="2">
    <source>
        <dbReference type="EMBL" id="GLQ30645.1"/>
    </source>
</evidence>
<sequence length="288" mass="31172">MLWLAQTALKSRLHAISLAVGFVLLPFFTWLGAAVAALITLAKGPREGGMCFAVVSIPSLYLALDGQRADLIHLLLTWLIAVVLWWSKSWIYVLVALVSAGCVQHALVPVLTDSQLNELTAAVNQMIQEISAQNPDAGPIEPPSQALYAGGIQLWSVLGAFISLMFARYMQAAVYNPGGFRKEFHSLRFPYSVMSLLLGAAFLLSVLGDSFISYVPMLVLPLVIAGISVVHGSIEIKKLGGNWLVLFYVSLVLVSSLTLLLLIVLAALDSVFDIRSKLSAASNENNQY</sequence>